<keyword evidence="5" id="KW-0346">Stress response</keyword>
<keyword evidence="4" id="KW-0175">Coiled coil</keyword>
<dbReference type="EMBL" id="LJIJ01002779">
    <property type="protein sequence ID" value="ODM89244.1"/>
    <property type="molecule type" value="Genomic_DNA"/>
</dbReference>
<dbReference type="AlphaFoldDB" id="A0A1D2M8L6"/>
<evidence type="ECO:0000313" key="6">
    <source>
        <dbReference type="Proteomes" id="UP000094527"/>
    </source>
</evidence>
<evidence type="ECO:0000256" key="3">
    <source>
        <dbReference type="ARBA" id="ARBA00022840"/>
    </source>
</evidence>
<dbReference type="CDD" id="cd24028">
    <property type="entry name" value="ASKHA_NBD_HSP70_HSPA1-like"/>
    <property type="match status" value="1"/>
</dbReference>
<evidence type="ECO:0000256" key="2">
    <source>
        <dbReference type="ARBA" id="ARBA00022741"/>
    </source>
</evidence>
<dbReference type="SUPFAM" id="SSF53067">
    <property type="entry name" value="Actin-like ATPase domain"/>
    <property type="match status" value="2"/>
</dbReference>
<evidence type="ECO:0000256" key="4">
    <source>
        <dbReference type="SAM" id="Coils"/>
    </source>
</evidence>
<sequence length="1024" mass="116321">MEKDTYTVRLPNQILKNVVKPDATFLSETQNKAMKEIQKQFVQQYNAEIEKFFDNNKFAELKTLENFHQQLKKEKLNAFTAKIKSDIRFKSDVKEYTDSLQKRLDEEFGNHEKSLKVNLDNLKIETEKFIENCIKTHKSNLKKISKRCKSATEVETYHTKSMEAFLKTFSEKGNPFSPSSKEHSGITHRLKSKLDTAFKSAVTSSEQMNLENENQLRNEIREIVSDYKKSLAEFSNDLNSLDDEQLIQKHWQLLLSTKERLRLAAGKNSIFQFSKYEDELANELKSHFETIKRELNRRHTLVGLRTETWINQCKSHYEIAIEEKIANARSLPQLIQLHADAKQIAAKHLLDKILEADEEECLSIKFEDVVSQLDIEVEKLWARRKPTFELTLDANVSKEDNSVLRARDFYNKEMQIHFSNSKFVPLGQLKKYHDTACTSSISKTFRNQKMNLKDARLVQQELEKTFIDYQKKNVMHLNEKSDLAIGIDLGTTNCCVGVYVDGDMIIVPNVSQGNSKTTPSYISFNDDGSKSISYGSVAKGQAHENPECTIFDVKRIIGKQFNDEHLKKDTELWPFTVTNGINGQPMIKIGTKQNTAPGISAILLARLRENVESFLMLPKGSIKKVVITVPAYFDNNQRNATMNAGEIAGFQKVDLLTEPAATAFAYKMNRLDKAPKKVLSYDLGGGTFDVSVIDVEVGINVLAIGGDGHLGGEDFDKRLMKYCAEQFSTQHKVKVLEGKDSPLKQIRDETRRRLRRLQQYCEEAKKNLSSAEKTTVALDAFYNGLDLKVDVTNDIFNNLNEEDFQKTISIVEKTLRSIHMRKDEIDDVILVGGSTRIPRVRELLQNYFLGKPLNYSINADEAVAYGAARQAALLNGTEVSGRIDSFAIQDVTPMSLGIQDWRKNFVVGIPRNTKIPNVIHQVWETVYDNQTVLCFQVFQGEEPIATNNRFLGKFTLTGFPSGPAGSEKADVTMTIDRMGILYVKAISSSRNGATADLTITEESQRIDKKDIPGLRSQLALMMLD</sequence>
<keyword evidence="2" id="KW-0547">Nucleotide-binding</keyword>
<comment type="caution">
    <text evidence="5">The sequence shown here is derived from an EMBL/GenBank/DDBJ whole genome shotgun (WGS) entry which is preliminary data.</text>
</comment>
<dbReference type="STRING" id="48709.A0A1D2M8L6"/>
<dbReference type="PROSITE" id="PS01036">
    <property type="entry name" value="HSP70_3"/>
    <property type="match status" value="1"/>
</dbReference>
<dbReference type="Pfam" id="PF00012">
    <property type="entry name" value="HSP70"/>
    <property type="match status" value="1"/>
</dbReference>
<dbReference type="GO" id="GO:0005524">
    <property type="term" value="F:ATP binding"/>
    <property type="evidence" value="ECO:0007669"/>
    <property type="project" value="UniProtKB-KW"/>
</dbReference>
<accession>A0A1D2M8L6</accession>
<evidence type="ECO:0000256" key="1">
    <source>
        <dbReference type="ARBA" id="ARBA00007381"/>
    </source>
</evidence>
<dbReference type="Proteomes" id="UP000094527">
    <property type="component" value="Unassembled WGS sequence"/>
</dbReference>
<dbReference type="PANTHER" id="PTHR19375">
    <property type="entry name" value="HEAT SHOCK PROTEIN 70KDA"/>
    <property type="match status" value="1"/>
</dbReference>
<dbReference type="OrthoDB" id="434160at2759"/>
<dbReference type="InterPro" id="IPR029047">
    <property type="entry name" value="HSP70_peptide-bd_sf"/>
</dbReference>
<comment type="similarity">
    <text evidence="1">Belongs to the heat shock protein 70 family.</text>
</comment>
<dbReference type="PRINTS" id="PR00301">
    <property type="entry name" value="HEATSHOCK70"/>
</dbReference>
<organism evidence="5 6">
    <name type="scientific">Orchesella cincta</name>
    <name type="common">Springtail</name>
    <name type="synonym">Podura cincta</name>
    <dbReference type="NCBI Taxonomy" id="48709"/>
    <lineage>
        <taxon>Eukaryota</taxon>
        <taxon>Metazoa</taxon>
        <taxon>Ecdysozoa</taxon>
        <taxon>Arthropoda</taxon>
        <taxon>Hexapoda</taxon>
        <taxon>Collembola</taxon>
        <taxon>Entomobryomorpha</taxon>
        <taxon>Entomobryoidea</taxon>
        <taxon>Orchesellidae</taxon>
        <taxon>Orchesellinae</taxon>
        <taxon>Orchesella</taxon>
    </lineage>
</organism>
<dbReference type="PROSITE" id="PS00297">
    <property type="entry name" value="HSP70_1"/>
    <property type="match status" value="1"/>
</dbReference>
<dbReference type="InterPro" id="IPR043129">
    <property type="entry name" value="ATPase_NBD"/>
</dbReference>
<dbReference type="Gene3D" id="3.90.640.10">
    <property type="entry name" value="Actin, Chain A, domain 4"/>
    <property type="match status" value="1"/>
</dbReference>
<keyword evidence="3" id="KW-0067">ATP-binding</keyword>
<gene>
    <name evidence="5" type="ORF">Ocin01_17438</name>
</gene>
<dbReference type="GO" id="GO:0140662">
    <property type="term" value="F:ATP-dependent protein folding chaperone"/>
    <property type="evidence" value="ECO:0007669"/>
    <property type="project" value="InterPro"/>
</dbReference>
<evidence type="ECO:0000313" key="5">
    <source>
        <dbReference type="EMBL" id="ODM89244.1"/>
    </source>
</evidence>
<reference evidence="5 6" key="1">
    <citation type="journal article" date="2016" name="Genome Biol. Evol.">
        <title>Gene Family Evolution Reflects Adaptation to Soil Environmental Stressors in the Genome of the Collembolan Orchesella cincta.</title>
        <authorList>
            <person name="Faddeeva-Vakhrusheva A."/>
            <person name="Derks M.F."/>
            <person name="Anvar S.Y."/>
            <person name="Agamennone V."/>
            <person name="Suring W."/>
            <person name="Smit S."/>
            <person name="van Straalen N.M."/>
            <person name="Roelofs D."/>
        </authorList>
    </citation>
    <scope>NUCLEOTIDE SEQUENCE [LARGE SCALE GENOMIC DNA]</scope>
    <source>
        <tissue evidence="5">Mixed pool</tissue>
    </source>
</reference>
<dbReference type="FunFam" id="3.30.30.30:FF:000005">
    <property type="entry name" value="Heat shock protein ssb1"/>
    <property type="match status" value="1"/>
</dbReference>
<dbReference type="FunFam" id="3.90.640.10:FF:000003">
    <property type="entry name" value="Molecular chaperone DnaK"/>
    <property type="match status" value="1"/>
</dbReference>
<feature type="coiled-coil region" evidence="4">
    <location>
        <begin position="747"/>
        <end position="774"/>
    </location>
</feature>
<proteinExistence type="inferred from homology"/>
<keyword evidence="6" id="KW-1185">Reference proteome</keyword>
<dbReference type="Gene3D" id="3.30.420.40">
    <property type="match status" value="2"/>
</dbReference>
<protein>
    <submittedName>
        <fullName evidence="5">Heat shock 70 kDa protein</fullName>
    </submittedName>
</protein>
<dbReference type="Gene3D" id="2.60.34.10">
    <property type="entry name" value="Substrate Binding Domain Of DNAk, Chain A, domain 1"/>
    <property type="match status" value="1"/>
</dbReference>
<dbReference type="SUPFAM" id="SSF100920">
    <property type="entry name" value="Heat shock protein 70kD (HSP70), peptide-binding domain"/>
    <property type="match status" value="1"/>
</dbReference>
<name>A0A1D2M8L6_ORCCI</name>
<dbReference type="InterPro" id="IPR018181">
    <property type="entry name" value="Heat_shock_70_CS"/>
</dbReference>
<dbReference type="InterPro" id="IPR013126">
    <property type="entry name" value="Hsp_70_fam"/>
</dbReference>